<reference evidence="2 3" key="1">
    <citation type="journal article" date="2021" name="bioRxiv">
        <title>The Gossypium anomalum genome as a resource for cotton improvement and evolutionary analysis of hybrid incompatibility.</title>
        <authorList>
            <person name="Grover C.E."/>
            <person name="Yuan D."/>
            <person name="Arick M.A."/>
            <person name="Miller E.R."/>
            <person name="Hu G."/>
            <person name="Peterson D.G."/>
            <person name="Wendel J.F."/>
            <person name="Udall J.A."/>
        </authorList>
    </citation>
    <scope>NUCLEOTIDE SEQUENCE [LARGE SCALE GENOMIC DNA]</scope>
    <source>
        <strain evidence="2">JFW-Udall</strain>
        <tissue evidence="2">Leaf</tissue>
    </source>
</reference>
<protein>
    <recommendedName>
        <fullName evidence="4">DUF4283 domain-containing protein</fullName>
    </recommendedName>
</protein>
<evidence type="ECO:0000313" key="3">
    <source>
        <dbReference type="Proteomes" id="UP000701853"/>
    </source>
</evidence>
<feature type="region of interest" description="Disordered" evidence="1">
    <location>
        <begin position="105"/>
        <end position="136"/>
    </location>
</feature>
<gene>
    <name evidence="2" type="ORF">CXB51_032607</name>
</gene>
<dbReference type="Proteomes" id="UP000701853">
    <property type="component" value="Chromosome 12"/>
</dbReference>
<feature type="compositionally biased region" description="Polar residues" evidence="1">
    <location>
        <begin position="105"/>
        <end position="115"/>
    </location>
</feature>
<sequence>MVLAWIRLPNLPGHLYKRKIIEAIGSLIGKVVKLDVQTDNQTRGRFARLAVYINLIEPLISQVLVDGVVQRVEYESLPTICFSYCKYRHVKDLCPLSETKQNQPVPLGDSTTVVGDTNKGKSDGVSSANGTGRKEADFGPWMLVKKRYSRRGKKNSLAKIMGKQKN</sequence>
<organism evidence="2 3">
    <name type="scientific">Gossypium anomalum</name>
    <dbReference type="NCBI Taxonomy" id="47600"/>
    <lineage>
        <taxon>Eukaryota</taxon>
        <taxon>Viridiplantae</taxon>
        <taxon>Streptophyta</taxon>
        <taxon>Embryophyta</taxon>
        <taxon>Tracheophyta</taxon>
        <taxon>Spermatophyta</taxon>
        <taxon>Magnoliopsida</taxon>
        <taxon>eudicotyledons</taxon>
        <taxon>Gunneridae</taxon>
        <taxon>Pentapetalae</taxon>
        <taxon>rosids</taxon>
        <taxon>malvids</taxon>
        <taxon>Malvales</taxon>
        <taxon>Malvaceae</taxon>
        <taxon>Malvoideae</taxon>
        <taxon>Gossypium</taxon>
    </lineage>
</organism>
<evidence type="ECO:0000313" key="2">
    <source>
        <dbReference type="EMBL" id="KAG8475615.1"/>
    </source>
</evidence>
<dbReference type="OrthoDB" id="995555at2759"/>
<dbReference type="InterPro" id="IPR040256">
    <property type="entry name" value="At4g02000-like"/>
</dbReference>
<comment type="caution">
    <text evidence="2">The sequence shown here is derived from an EMBL/GenBank/DDBJ whole genome shotgun (WGS) entry which is preliminary data.</text>
</comment>
<dbReference type="EMBL" id="JAHUZN010000012">
    <property type="protein sequence ID" value="KAG8475615.1"/>
    <property type="molecule type" value="Genomic_DNA"/>
</dbReference>
<evidence type="ECO:0008006" key="4">
    <source>
        <dbReference type="Google" id="ProtNLM"/>
    </source>
</evidence>
<keyword evidence="3" id="KW-1185">Reference proteome</keyword>
<dbReference type="PANTHER" id="PTHR31286">
    <property type="entry name" value="GLYCINE-RICH CELL WALL STRUCTURAL PROTEIN 1.8-LIKE"/>
    <property type="match status" value="1"/>
</dbReference>
<dbReference type="AlphaFoldDB" id="A0A8J5YDX6"/>
<dbReference type="PANTHER" id="PTHR31286:SF173">
    <property type="entry name" value="DUF4283 DOMAIN-CONTAINING PROTEIN"/>
    <property type="match status" value="1"/>
</dbReference>
<accession>A0A8J5YDX6</accession>
<evidence type="ECO:0000256" key="1">
    <source>
        <dbReference type="SAM" id="MobiDB-lite"/>
    </source>
</evidence>
<name>A0A8J5YDX6_9ROSI</name>
<proteinExistence type="predicted"/>